<dbReference type="Proteomes" id="UP001279734">
    <property type="component" value="Unassembled WGS sequence"/>
</dbReference>
<sequence length="152" mass="16625">MAPVSKDATPKILDPVVGVVAPITMNVQAADDESNVNLWQADENLFQTGSLRMYDSTFPVNGLTGVGGMWSSWQHEKKENFGQRVDRTLWHGTGWALADGMDGIWFKFSVNAECPKETDGLVLDAAAESVKACTHSHAEARDLGCPWHVACY</sequence>
<gene>
    <name evidence="1" type="ORF">Nepgr_027191</name>
</gene>
<dbReference type="EMBL" id="BSYO01000029">
    <property type="protein sequence ID" value="GMH25348.1"/>
    <property type="molecule type" value="Genomic_DNA"/>
</dbReference>
<comment type="caution">
    <text evidence="1">The sequence shown here is derived from an EMBL/GenBank/DDBJ whole genome shotgun (WGS) entry which is preliminary data.</text>
</comment>
<dbReference type="AlphaFoldDB" id="A0AAD3Y191"/>
<name>A0AAD3Y191_NEPGR</name>
<reference evidence="1" key="1">
    <citation type="submission" date="2023-05" db="EMBL/GenBank/DDBJ databases">
        <title>Nepenthes gracilis genome sequencing.</title>
        <authorList>
            <person name="Fukushima K."/>
        </authorList>
    </citation>
    <scope>NUCLEOTIDE SEQUENCE</scope>
    <source>
        <strain evidence="1">SING2019-196</strain>
    </source>
</reference>
<evidence type="ECO:0000313" key="2">
    <source>
        <dbReference type="Proteomes" id="UP001279734"/>
    </source>
</evidence>
<proteinExistence type="predicted"/>
<organism evidence="1 2">
    <name type="scientific">Nepenthes gracilis</name>
    <name type="common">Slender pitcher plant</name>
    <dbReference type="NCBI Taxonomy" id="150966"/>
    <lineage>
        <taxon>Eukaryota</taxon>
        <taxon>Viridiplantae</taxon>
        <taxon>Streptophyta</taxon>
        <taxon>Embryophyta</taxon>
        <taxon>Tracheophyta</taxon>
        <taxon>Spermatophyta</taxon>
        <taxon>Magnoliopsida</taxon>
        <taxon>eudicotyledons</taxon>
        <taxon>Gunneridae</taxon>
        <taxon>Pentapetalae</taxon>
        <taxon>Caryophyllales</taxon>
        <taxon>Nepenthaceae</taxon>
        <taxon>Nepenthes</taxon>
    </lineage>
</organism>
<evidence type="ECO:0000313" key="1">
    <source>
        <dbReference type="EMBL" id="GMH25348.1"/>
    </source>
</evidence>
<protein>
    <submittedName>
        <fullName evidence="1">Uncharacterized protein</fullName>
    </submittedName>
</protein>
<keyword evidence="2" id="KW-1185">Reference proteome</keyword>
<accession>A0AAD3Y191</accession>